<proteinExistence type="predicted"/>
<dbReference type="AlphaFoldDB" id="A0A0G4H3J1"/>
<feature type="region of interest" description="Disordered" evidence="1">
    <location>
        <begin position="1"/>
        <end position="127"/>
    </location>
</feature>
<evidence type="ECO:0000313" key="2">
    <source>
        <dbReference type="EMBL" id="CEM38036.1"/>
    </source>
</evidence>
<dbReference type="VEuPathDB" id="CryptoDB:Cvel_24481"/>
<dbReference type="EMBL" id="CDMZ01001821">
    <property type="protein sequence ID" value="CEM38036.1"/>
    <property type="molecule type" value="Genomic_DNA"/>
</dbReference>
<evidence type="ECO:0000256" key="1">
    <source>
        <dbReference type="SAM" id="MobiDB-lite"/>
    </source>
</evidence>
<name>A0A0G4H3J1_9ALVE</name>
<accession>A0A0G4H3J1</accession>
<gene>
    <name evidence="2" type="ORF">Cvel_24481</name>
</gene>
<reference evidence="2" key="1">
    <citation type="submission" date="2014-11" db="EMBL/GenBank/DDBJ databases">
        <authorList>
            <person name="Otto D Thomas"/>
            <person name="Naeem Raeece"/>
        </authorList>
    </citation>
    <scope>NUCLEOTIDE SEQUENCE</scope>
</reference>
<feature type="compositionally biased region" description="Acidic residues" evidence="1">
    <location>
        <begin position="71"/>
        <end position="115"/>
    </location>
</feature>
<sequence>MDTRGRYPFSHGPVAADAGKGGVQRIGHEAPDARPASHGHNGASLDASPPLVVAEGRTGGAEVEAHAEAKAEEEEEEKETEAEEEEEEEEKEEEEEEEDEEKGEEEEEEEDDDTATEGGGRLEGEPA</sequence>
<protein>
    <submittedName>
        <fullName evidence="2">Uncharacterized protein</fullName>
    </submittedName>
</protein>
<organism evidence="2">
    <name type="scientific">Chromera velia CCMP2878</name>
    <dbReference type="NCBI Taxonomy" id="1169474"/>
    <lineage>
        <taxon>Eukaryota</taxon>
        <taxon>Sar</taxon>
        <taxon>Alveolata</taxon>
        <taxon>Colpodellida</taxon>
        <taxon>Chromeraceae</taxon>
        <taxon>Chromera</taxon>
    </lineage>
</organism>